<organism evidence="2 3">
    <name type="scientific">Archangium gephyra</name>
    <dbReference type="NCBI Taxonomy" id="48"/>
    <lineage>
        <taxon>Bacteria</taxon>
        <taxon>Pseudomonadati</taxon>
        <taxon>Myxococcota</taxon>
        <taxon>Myxococcia</taxon>
        <taxon>Myxococcales</taxon>
        <taxon>Cystobacterineae</taxon>
        <taxon>Archangiaceae</taxon>
        <taxon>Archangium</taxon>
    </lineage>
</organism>
<accession>A0A2W5VL63</accession>
<keyword evidence="1" id="KW-0732">Signal</keyword>
<dbReference type="EMBL" id="QFQP01000015">
    <property type="protein sequence ID" value="PZR11131.1"/>
    <property type="molecule type" value="Genomic_DNA"/>
</dbReference>
<dbReference type="InterPro" id="IPR036465">
    <property type="entry name" value="vWFA_dom_sf"/>
</dbReference>
<reference evidence="2 3" key="1">
    <citation type="submission" date="2017-08" db="EMBL/GenBank/DDBJ databases">
        <title>Infants hospitalized years apart are colonized by the same room-sourced microbial strains.</title>
        <authorList>
            <person name="Brooks B."/>
            <person name="Olm M.R."/>
            <person name="Firek B.A."/>
            <person name="Baker R."/>
            <person name="Thomas B.C."/>
            <person name="Morowitz M.J."/>
            <person name="Banfield J.F."/>
        </authorList>
    </citation>
    <scope>NUCLEOTIDE SEQUENCE [LARGE SCALE GENOMIC DNA]</scope>
    <source>
        <strain evidence="2">S2_003_000_R2_14</strain>
    </source>
</reference>
<feature type="chain" id="PRO_5016158070" evidence="1">
    <location>
        <begin position="23"/>
        <end position="1533"/>
    </location>
</feature>
<name>A0A2W5VL63_9BACT</name>
<proteinExistence type="predicted"/>
<dbReference type="Proteomes" id="UP000249061">
    <property type="component" value="Unassembled WGS sequence"/>
</dbReference>
<evidence type="ECO:0000313" key="2">
    <source>
        <dbReference type="EMBL" id="PZR11131.1"/>
    </source>
</evidence>
<evidence type="ECO:0000313" key="3">
    <source>
        <dbReference type="Proteomes" id="UP000249061"/>
    </source>
</evidence>
<evidence type="ECO:0000256" key="1">
    <source>
        <dbReference type="SAM" id="SignalP"/>
    </source>
</evidence>
<gene>
    <name evidence="2" type="ORF">DI536_18515</name>
</gene>
<sequence length="1533" mass="162437">MKTSIKLLAVVTAVLAAAPAFAIDPGACCVQGTSRLDALLNPPKGSDEAFFSSGGAPPNVTLILDTSCSMNAWPQNFPSGDGCNHPGFAGNGYDPSTTYRPVVASIDGAGNEVSNPRWFNNNLIYRMLGSASSSSSSMGHDLNGFPYGNNFAANTWAGSGTLATARDAACNDVGTNATERAACRACIDTKGYYIRGSTRIGSGNFLRFYAPRDVSALMVLSQLLFDVREIRLSILTFDNWSNNSADCWNGSNVCMWQKPKPDCNQLQPFDQTSVTATRNSILANMATNKPFNASTPIAASLYAAMYAMRSTSPSDTFTTAFGAGHPKPSTGTGNTFTETGNANEKRICTACGFNAVIALTDGEPNENMITNWPSQITGMTTTCSGTACGSALNEIAAYFWQTGDVRSDYPQDQRIATYTIGFGTNTAANNLLSSTAQSGGGSHFSANNAAGIVKAFQDIFEDISTRNTSFSAAAVSAVQTGSSSTPAVLPRLVPRKDTAWAGRLWRFDQYNEFVEDADLNADGDKNDVFIVEKPCPGGGECALQADGGRPETAVNIVTEDSTGNFVRLDNPTVAATPYWEGSRSMLGDGGVGAINARNIWTVVDTNSDGTFTEADGMLQIKLLPLLTGSISIPDGGTLSAAAYDGMMADYLGIKGSDKCPSSTGPGTLLSRMGLDVGSAWGVAGWTIPPLVPNAADYDRLCTRIVIMWTLGYDLLNGNIPAKSATARADILGDIFHSSPISVEPPFEPFLCDLGLSTQCARTLYAQTGGNTQFTPLSTATNVNVCPTPVTVNKAYDVWQTRNHRRQRLLLVGANDGMLHAFDNGEALDASNNVITGGNNSNDICTGGKPTPRYGHGSGREVWAFVPPDQLPRLADQVLGHQYLVDGDIMVRDIWNDDNKDGIKQHTEFRTMAVLSEGRGGTHYLALEIPFDVTGNRAIKAATRPNFRWMFPQPCSDEAATFGKTFFSLSPKAPPIGPVLMDNDSIPATEKASSGALTRYGVPNTIERWVVALSGGWSPGLERGRGVYVVDAWNGKVGARRDNLWWKFEFNPTATGDLTPARGLRHSVPAPVALVDYGPDAQPGQDAFFDTAVWGDTAGQVWLARFAAPATYDTNTNLISNWSAARALEMDAAGGTSVRNKQPFYYLPSVAVEPGNNRLRVFIGSGNRYALLERKGGMCRFDNPLACAKAGCTSTTVDYAREDGILDIDVLSNRWGANTLTSSAATMTRFKGDTTALSFADTCGSTSTPRLEAEMTSYRTAACGLTSTSPNAINESRFRCGLLNGADGGYTCQQVSVSRNGSLGDLLTYPNIPTTGLGMNRFVGFWAYGDGIAFGGDAGSPATFDNARISDRGGLVDVTGVTCTATSCSGGATANADRGWVMDYDQLEAKTATGAAVVTSCVLWSDLTPGDLLDGGTASCGGGQTSTSRIYQADFITGQPNCAYGFLQPDAGVYARSQARTVLAPPPEPASVVQVSKTGQLKYSAMLVEPGKSQATTVDVTGATDVLQLVYQLPVTRALHNCRHSPDGGCLTSP</sequence>
<comment type="caution">
    <text evidence="2">The sequence shown here is derived from an EMBL/GenBank/DDBJ whole genome shotgun (WGS) entry which is preliminary data.</text>
</comment>
<protein>
    <submittedName>
        <fullName evidence="2">Pilus assembly protein PilY</fullName>
    </submittedName>
</protein>
<dbReference type="Gene3D" id="3.40.50.410">
    <property type="entry name" value="von Willebrand factor, type A domain"/>
    <property type="match status" value="1"/>
</dbReference>
<feature type="signal peptide" evidence="1">
    <location>
        <begin position="1"/>
        <end position="22"/>
    </location>
</feature>